<evidence type="ECO:0000313" key="1">
    <source>
        <dbReference type="EMBL" id="CAG8483005.1"/>
    </source>
</evidence>
<keyword evidence="2" id="KW-1185">Reference proteome</keyword>
<dbReference type="AlphaFoldDB" id="A0A9N8WB15"/>
<organism evidence="1 2">
    <name type="scientific">Funneliformis mosseae</name>
    <name type="common">Endomycorrhizal fungus</name>
    <name type="synonym">Glomus mosseae</name>
    <dbReference type="NCBI Taxonomy" id="27381"/>
    <lineage>
        <taxon>Eukaryota</taxon>
        <taxon>Fungi</taxon>
        <taxon>Fungi incertae sedis</taxon>
        <taxon>Mucoromycota</taxon>
        <taxon>Glomeromycotina</taxon>
        <taxon>Glomeromycetes</taxon>
        <taxon>Glomerales</taxon>
        <taxon>Glomeraceae</taxon>
        <taxon>Funneliformis</taxon>
    </lineage>
</organism>
<gene>
    <name evidence="1" type="ORF">FMOSSE_LOCUS3125</name>
</gene>
<proteinExistence type="predicted"/>
<dbReference type="EMBL" id="CAJVPP010000442">
    <property type="protein sequence ID" value="CAG8483005.1"/>
    <property type="molecule type" value="Genomic_DNA"/>
</dbReference>
<reference evidence="1" key="1">
    <citation type="submission" date="2021-06" db="EMBL/GenBank/DDBJ databases">
        <authorList>
            <person name="Kallberg Y."/>
            <person name="Tangrot J."/>
            <person name="Rosling A."/>
        </authorList>
    </citation>
    <scope>NUCLEOTIDE SEQUENCE</scope>
    <source>
        <strain evidence="1">87-6 pot B 2015</strain>
    </source>
</reference>
<accession>A0A9N8WB15</accession>
<dbReference type="Proteomes" id="UP000789375">
    <property type="component" value="Unassembled WGS sequence"/>
</dbReference>
<evidence type="ECO:0000313" key="2">
    <source>
        <dbReference type="Proteomes" id="UP000789375"/>
    </source>
</evidence>
<feature type="non-terminal residue" evidence="1">
    <location>
        <position position="1"/>
    </location>
</feature>
<protein>
    <submittedName>
        <fullName evidence="1">5932_t:CDS:1</fullName>
    </submittedName>
</protein>
<name>A0A9N8WB15_FUNMO</name>
<comment type="caution">
    <text evidence="1">The sequence shown here is derived from an EMBL/GenBank/DDBJ whole genome shotgun (WGS) entry which is preliminary data.</text>
</comment>
<sequence>KNVKNCDDIQITENLNIVAIDPGIHTSWSWYSPSKEYGWFELLMLLLKREIQ</sequence>